<comment type="caution">
    <text evidence="2">The sequence shown here is derived from an EMBL/GenBank/DDBJ whole genome shotgun (WGS) entry which is preliminary data.</text>
</comment>
<gene>
    <name evidence="2" type="ORF">FHR36_002552</name>
</gene>
<feature type="domain" description="Lantibiotic dehydratase N-terminal" evidence="1">
    <location>
        <begin position="141"/>
        <end position="343"/>
    </location>
</feature>
<sequence length="800" mass="85201">MTGHATTFGVRVAGLPATVLDQLADERLRDALLSSARTAAALTADAAALSDRCHAVIGALRDPAAKPKLVALRRSVHQLRDPARLLADPPARTALGRELASDIAEFGRAVGEYRAHRAQLPALLAEADRAVGARLRQISTDPRFDQGLAHASPTLHTVLRGRPGRQELIRLAVYAARAAARTSPFSTFTASGLGRFVPDGPAVRWTATEQARSVVELDLSVLLPLAAELTGVTVRVNPSARLVADGVRFLGPAPAEELLTLPVTPALRHALRAVAGEPTFAELTAGFPAPPEQAAGYLRSLVTAGLLLVRPDFDEHGVDPLGRLADRVPRLAPVREALAAYRSADGAQRIALGPVLDERLRALGITGKLRDVVTEQSVVPGVVVEAGLPSWQETLDDLALACRLLAVFDHTLPFRLAVAAFIRDRFAAGSPVPFDRFYAELVRDGHEAMRLHPAAVAFSGAGTTGLLAASPVAEVRRLVELIAEVRSALSDRERIEPVLDALPAWVRPVGSVAVYAQHDGHRLVVNAVNSGYGRGRSQVRRLLRHAGDDPLPVDAVYPSTRGYAEFTATLATSLNQRELTLPGRLDHPPAARLTVGVGEDGLPVLLDDGAVVRPVHGGLSYERQFPPVLALLVEAFGESPILLRPDQPLQHEAGAASGKDRVLHAPRLDVGRVVLRRAAWVAPPGTLPRRGAGRSDAEYLLALAAWLADHGIPPRFFVSVLRTGAAPAGPPTSDRSRKPMYVDLGSPPLVLAFERLAGDPAAAAVFHEVLPEPETAVVDHLGVPRVCEYLIELNCLGEGK</sequence>
<organism evidence="2 3">
    <name type="scientific">Kitasatospora paracochleata</name>
    <dbReference type="NCBI Taxonomy" id="58354"/>
    <lineage>
        <taxon>Bacteria</taxon>
        <taxon>Bacillati</taxon>
        <taxon>Actinomycetota</taxon>
        <taxon>Actinomycetes</taxon>
        <taxon>Kitasatosporales</taxon>
        <taxon>Streptomycetaceae</taxon>
        <taxon>Kitasatospora</taxon>
    </lineage>
</organism>
<dbReference type="RefSeq" id="WP_253796482.1">
    <property type="nucleotide sequence ID" value="NZ_BAAAUB010000025.1"/>
</dbReference>
<reference evidence="2 3" key="1">
    <citation type="submission" date="2022-06" db="EMBL/GenBank/DDBJ databases">
        <title>Sequencing the genomes of 1000 actinobacteria strains.</title>
        <authorList>
            <person name="Klenk H.-P."/>
        </authorList>
    </citation>
    <scope>NUCLEOTIDE SEQUENCE [LARGE SCALE GENOMIC DNA]</scope>
    <source>
        <strain evidence="2 3">DSM 41656</strain>
    </source>
</reference>
<protein>
    <recommendedName>
        <fullName evidence="1">Lantibiotic dehydratase N-terminal domain-containing protein</fullName>
    </recommendedName>
</protein>
<accession>A0ABT1IW97</accession>
<dbReference type="Pfam" id="PF04738">
    <property type="entry name" value="Lant_dehydr_N"/>
    <property type="match status" value="1"/>
</dbReference>
<dbReference type="Proteomes" id="UP001206483">
    <property type="component" value="Unassembled WGS sequence"/>
</dbReference>
<keyword evidence="3" id="KW-1185">Reference proteome</keyword>
<dbReference type="InterPro" id="IPR006827">
    <property type="entry name" value="Lant_deHydtase_N"/>
</dbReference>
<evidence type="ECO:0000313" key="2">
    <source>
        <dbReference type="EMBL" id="MCP2309428.1"/>
    </source>
</evidence>
<evidence type="ECO:0000259" key="1">
    <source>
        <dbReference type="Pfam" id="PF04738"/>
    </source>
</evidence>
<proteinExistence type="predicted"/>
<dbReference type="EMBL" id="JAMZDX010000002">
    <property type="protein sequence ID" value="MCP2309428.1"/>
    <property type="molecule type" value="Genomic_DNA"/>
</dbReference>
<name>A0ABT1IW97_9ACTN</name>
<evidence type="ECO:0000313" key="3">
    <source>
        <dbReference type="Proteomes" id="UP001206483"/>
    </source>
</evidence>